<protein>
    <submittedName>
        <fullName evidence="1">Uncharacterized protein</fullName>
    </submittedName>
</protein>
<name>A0A2Z6MLK8_TRISU</name>
<sequence length="73" mass="7906">MLEHRLLLYSAIDDDGNHNYISDLLGKPTTGDATCARKVLLLCNQILEMALTWPCGSAGKSVHVSKSNDSFGV</sequence>
<organism evidence="1 2">
    <name type="scientific">Trifolium subterraneum</name>
    <name type="common">Subterranean clover</name>
    <dbReference type="NCBI Taxonomy" id="3900"/>
    <lineage>
        <taxon>Eukaryota</taxon>
        <taxon>Viridiplantae</taxon>
        <taxon>Streptophyta</taxon>
        <taxon>Embryophyta</taxon>
        <taxon>Tracheophyta</taxon>
        <taxon>Spermatophyta</taxon>
        <taxon>Magnoliopsida</taxon>
        <taxon>eudicotyledons</taxon>
        <taxon>Gunneridae</taxon>
        <taxon>Pentapetalae</taxon>
        <taxon>rosids</taxon>
        <taxon>fabids</taxon>
        <taxon>Fabales</taxon>
        <taxon>Fabaceae</taxon>
        <taxon>Papilionoideae</taxon>
        <taxon>50 kb inversion clade</taxon>
        <taxon>NPAAA clade</taxon>
        <taxon>Hologalegina</taxon>
        <taxon>IRL clade</taxon>
        <taxon>Trifolieae</taxon>
        <taxon>Trifolium</taxon>
    </lineage>
</organism>
<accession>A0A2Z6MLK8</accession>
<keyword evidence="2" id="KW-1185">Reference proteome</keyword>
<evidence type="ECO:0000313" key="1">
    <source>
        <dbReference type="EMBL" id="GAU24450.1"/>
    </source>
</evidence>
<gene>
    <name evidence="1" type="ORF">TSUD_364340</name>
</gene>
<evidence type="ECO:0000313" key="2">
    <source>
        <dbReference type="Proteomes" id="UP000242715"/>
    </source>
</evidence>
<dbReference type="Proteomes" id="UP000242715">
    <property type="component" value="Unassembled WGS sequence"/>
</dbReference>
<dbReference type="AlphaFoldDB" id="A0A2Z6MLK8"/>
<dbReference type="EMBL" id="DF973289">
    <property type="protein sequence ID" value="GAU24450.1"/>
    <property type="molecule type" value="Genomic_DNA"/>
</dbReference>
<proteinExistence type="predicted"/>
<reference evidence="2" key="1">
    <citation type="journal article" date="2017" name="Front. Plant Sci.">
        <title>Climate Clever Clovers: New Paradigm to Reduce the Environmental Footprint of Ruminants by Breeding Low Methanogenic Forages Utilizing Haplotype Variation.</title>
        <authorList>
            <person name="Kaur P."/>
            <person name="Appels R."/>
            <person name="Bayer P.E."/>
            <person name="Keeble-Gagnere G."/>
            <person name="Wang J."/>
            <person name="Hirakawa H."/>
            <person name="Shirasawa K."/>
            <person name="Vercoe P."/>
            <person name="Stefanova K."/>
            <person name="Durmic Z."/>
            <person name="Nichols P."/>
            <person name="Revell C."/>
            <person name="Isobe S.N."/>
            <person name="Edwards D."/>
            <person name="Erskine W."/>
        </authorList>
    </citation>
    <scope>NUCLEOTIDE SEQUENCE [LARGE SCALE GENOMIC DNA]</scope>
    <source>
        <strain evidence="2">cv. Daliak</strain>
    </source>
</reference>